<feature type="compositionally biased region" description="Polar residues" evidence="1">
    <location>
        <begin position="78"/>
        <end position="96"/>
    </location>
</feature>
<protein>
    <submittedName>
        <fullName evidence="2">Uncharacterized protein</fullName>
    </submittedName>
</protein>
<keyword evidence="3" id="KW-1185">Reference proteome</keyword>
<name>A0A6A4GU52_9AGAR</name>
<evidence type="ECO:0000256" key="1">
    <source>
        <dbReference type="SAM" id="MobiDB-lite"/>
    </source>
</evidence>
<proteinExistence type="predicted"/>
<reference evidence="2" key="1">
    <citation type="journal article" date="2019" name="Environ. Microbiol.">
        <title>Fungal ecological strategies reflected in gene transcription - a case study of two litter decomposers.</title>
        <authorList>
            <person name="Barbi F."/>
            <person name="Kohler A."/>
            <person name="Barry K."/>
            <person name="Baskaran P."/>
            <person name="Daum C."/>
            <person name="Fauchery L."/>
            <person name="Ihrmark K."/>
            <person name="Kuo A."/>
            <person name="LaButti K."/>
            <person name="Lipzen A."/>
            <person name="Morin E."/>
            <person name="Grigoriev I.V."/>
            <person name="Henrissat B."/>
            <person name="Lindahl B."/>
            <person name="Martin F."/>
        </authorList>
    </citation>
    <scope>NUCLEOTIDE SEQUENCE</scope>
    <source>
        <strain evidence="2">JB14</strain>
    </source>
</reference>
<organism evidence="2 3">
    <name type="scientific">Gymnopus androsaceus JB14</name>
    <dbReference type="NCBI Taxonomy" id="1447944"/>
    <lineage>
        <taxon>Eukaryota</taxon>
        <taxon>Fungi</taxon>
        <taxon>Dikarya</taxon>
        <taxon>Basidiomycota</taxon>
        <taxon>Agaricomycotina</taxon>
        <taxon>Agaricomycetes</taxon>
        <taxon>Agaricomycetidae</taxon>
        <taxon>Agaricales</taxon>
        <taxon>Marasmiineae</taxon>
        <taxon>Omphalotaceae</taxon>
        <taxon>Gymnopus</taxon>
    </lineage>
</organism>
<evidence type="ECO:0000313" key="2">
    <source>
        <dbReference type="EMBL" id="KAE9389332.1"/>
    </source>
</evidence>
<dbReference type="AlphaFoldDB" id="A0A6A4GU52"/>
<feature type="region of interest" description="Disordered" evidence="1">
    <location>
        <begin position="71"/>
        <end position="131"/>
    </location>
</feature>
<accession>A0A6A4GU52</accession>
<dbReference type="Proteomes" id="UP000799118">
    <property type="component" value="Unassembled WGS sequence"/>
</dbReference>
<dbReference type="EMBL" id="ML769701">
    <property type="protein sequence ID" value="KAE9389332.1"/>
    <property type="molecule type" value="Genomic_DNA"/>
</dbReference>
<sequence>MTQSTNSLRMDQESKEWWEAQQCCTRGGRRYHPLQMQLGKETEHEVFKGESVGPSLGLELLKKERSVSTVFPMDRQHSGNLSNGLNGIRTQRTTGVEGNEAADEEAKEAAVRGLSPKQLLPHTFRKSFPDE</sequence>
<gene>
    <name evidence="2" type="ORF">BT96DRAFT_946922</name>
</gene>
<evidence type="ECO:0000313" key="3">
    <source>
        <dbReference type="Proteomes" id="UP000799118"/>
    </source>
</evidence>
<dbReference type="OrthoDB" id="3265515at2759"/>